<keyword evidence="1" id="KW-0949">S-adenosyl-L-methionine</keyword>
<sequence>MNDETLPKLILLENVVGFEKQGGRSNDVRIRNGSAKNDDVDAEGGHRATTTEVGRGTARITTTAGQVREPEEQQSTSQKQQQQRPESSNDDGGGSFDTWRRALWKRNYLVGHFQLDPTHVGIPNNRPRHYTVAFLRRKTCQEEVKSDEAEGEIQCGQTSISSSSIHNRAKNEERELHGRKGKILQALPLFLEVNNGGMSYDHLFCRESLLSPPIIHQGMTITPLSCLSSFLDVDLPPHDDTKNSLNTTATAGGPLSLTGKRKSLQIPEKVRMSSSSWCFDIASPYKGRVTSCFTHSYGKFIRGTGSILYTGGPRNIDNNNGAAHQLGRNGDDSPSSDRFQLTAPEERTYDGSWSKNLDWDLHMRYFSGTEIARLMGFPVAEPSSIAFTFVNACTPVRNQIDVSLLSSGRTPAIIDGSNEENDSLFRTFSFPTDCTMKQQWKMLGNSLNVRVAASVAEIGIRLVLNEFYS</sequence>
<reference evidence="3 4" key="1">
    <citation type="submission" date="2024-10" db="EMBL/GenBank/DDBJ databases">
        <title>Updated reference genomes for cyclostephanoid diatoms.</title>
        <authorList>
            <person name="Roberts W.R."/>
            <person name="Alverson A.J."/>
        </authorList>
    </citation>
    <scope>NUCLEOTIDE SEQUENCE [LARGE SCALE GENOMIC DNA]</scope>
    <source>
        <strain evidence="3 4">AJA228-03</strain>
    </source>
</reference>
<dbReference type="EMBL" id="JALLPB020000067">
    <property type="protein sequence ID" value="KAL3822397.1"/>
    <property type="molecule type" value="Genomic_DNA"/>
</dbReference>
<feature type="region of interest" description="Disordered" evidence="2">
    <location>
        <begin position="318"/>
        <end position="343"/>
    </location>
</feature>
<dbReference type="PANTHER" id="PTHR46098:SF1">
    <property type="entry name" value="TRNA (CYTOSINE(38)-C(5))-METHYLTRANSFERASE"/>
    <property type="match status" value="1"/>
</dbReference>
<dbReference type="Gene3D" id="3.90.120.10">
    <property type="entry name" value="DNA Methylase, subunit A, domain 2"/>
    <property type="match status" value="1"/>
</dbReference>
<evidence type="ECO:0000313" key="3">
    <source>
        <dbReference type="EMBL" id="KAL3822397.1"/>
    </source>
</evidence>
<keyword evidence="4" id="KW-1185">Reference proteome</keyword>
<evidence type="ECO:0000256" key="1">
    <source>
        <dbReference type="ARBA" id="ARBA00022691"/>
    </source>
</evidence>
<dbReference type="Gene3D" id="3.40.50.150">
    <property type="entry name" value="Vaccinia Virus protein VP39"/>
    <property type="match status" value="1"/>
</dbReference>
<protein>
    <submittedName>
        <fullName evidence="3">Uncharacterized protein</fullName>
    </submittedName>
</protein>
<feature type="region of interest" description="Disordered" evidence="2">
    <location>
        <begin position="21"/>
        <end position="96"/>
    </location>
</feature>
<feature type="compositionally biased region" description="Low complexity" evidence="2">
    <location>
        <begin position="73"/>
        <end position="86"/>
    </location>
</feature>
<organism evidence="3 4">
    <name type="scientific">Cyclostephanos tholiformis</name>
    <dbReference type="NCBI Taxonomy" id="382380"/>
    <lineage>
        <taxon>Eukaryota</taxon>
        <taxon>Sar</taxon>
        <taxon>Stramenopiles</taxon>
        <taxon>Ochrophyta</taxon>
        <taxon>Bacillariophyta</taxon>
        <taxon>Coscinodiscophyceae</taxon>
        <taxon>Thalassiosirophycidae</taxon>
        <taxon>Stephanodiscales</taxon>
        <taxon>Stephanodiscaceae</taxon>
        <taxon>Cyclostephanos</taxon>
    </lineage>
</organism>
<dbReference type="InterPro" id="IPR029063">
    <property type="entry name" value="SAM-dependent_MTases_sf"/>
</dbReference>
<proteinExistence type="predicted"/>
<dbReference type="Proteomes" id="UP001530377">
    <property type="component" value="Unassembled WGS sequence"/>
</dbReference>
<dbReference type="InterPro" id="IPR050750">
    <property type="entry name" value="C5-MTase"/>
</dbReference>
<accession>A0ABD3SDK0</accession>
<feature type="compositionally biased region" description="Low complexity" evidence="2">
    <location>
        <begin position="54"/>
        <end position="65"/>
    </location>
</feature>
<comment type="caution">
    <text evidence="3">The sequence shown here is derived from an EMBL/GenBank/DDBJ whole genome shotgun (WGS) entry which is preliminary data.</text>
</comment>
<name>A0ABD3SDK0_9STRA</name>
<dbReference type="AlphaFoldDB" id="A0ABD3SDK0"/>
<feature type="compositionally biased region" description="Basic and acidic residues" evidence="2">
    <location>
        <begin position="26"/>
        <end position="46"/>
    </location>
</feature>
<dbReference type="PANTHER" id="PTHR46098">
    <property type="entry name" value="TRNA (CYTOSINE(38)-C(5))-METHYLTRANSFERASE"/>
    <property type="match status" value="1"/>
</dbReference>
<dbReference type="SUPFAM" id="SSF53335">
    <property type="entry name" value="S-adenosyl-L-methionine-dependent methyltransferases"/>
    <property type="match status" value="1"/>
</dbReference>
<evidence type="ECO:0000256" key="2">
    <source>
        <dbReference type="SAM" id="MobiDB-lite"/>
    </source>
</evidence>
<gene>
    <name evidence="3" type="ORF">ACHAXA_010875</name>
</gene>
<evidence type="ECO:0000313" key="4">
    <source>
        <dbReference type="Proteomes" id="UP001530377"/>
    </source>
</evidence>